<dbReference type="GO" id="GO:0033608">
    <property type="term" value="F:formyl-CoA transferase activity"/>
    <property type="evidence" value="ECO:0007669"/>
    <property type="project" value="UniProtKB-EC"/>
</dbReference>
<evidence type="ECO:0000313" key="2">
    <source>
        <dbReference type="EMBL" id="QFG02234.1"/>
    </source>
</evidence>
<dbReference type="PANTHER" id="PTHR48207:SF3">
    <property type="entry name" value="SUCCINATE--HYDROXYMETHYLGLUTARATE COA-TRANSFERASE"/>
    <property type="match status" value="1"/>
</dbReference>
<dbReference type="SUPFAM" id="SSF89796">
    <property type="entry name" value="CoA-transferase family III (CaiB/BaiF)"/>
    <property type="match status" value="1"/>
</dbReference>
<evidence type="ECO:0000256" key="1">
    <source>
        <dbReference type="ARBA" id="ARBA00022679"/>
    </source>
</evidence>
<dbReference type="Gene3D" id="3.40.50.10540">
    <property type="entry name" value="Crotonobetainyl-coa:carnitine coa-transferase, domain 1"/>
    <property type="match status" value="1"/>
</dbReference>
<protein>
    <submittedName>
        <fullName evidence="2">Formyl-CoA transferase</fullName>
        <ecNumber evidence="2">2.8.3.16</ecNumber>
    </submittedName>
</protein>
<sequence>MAALDGMKVLDLTQYEAGTTCTQYLAWLGADVVKVERPGVGDPGRNVAGKGRDSYYFLSFNNNKKSVAIALDTPEGRDLFLRLVPKFDVVVENFTLGTMEKLGLGYDVLSALNPGIIYATIKGFGTSGPCAGYKCFDMIAQAAGGAFSVTGDPDGPPMRPGATFGDTGSGVHAALGILAAYVQRQRTGRGQVVEIAMQEIIANFMREPMSQREWRSSPIQRRGNRTVVPTDLYPCAPGGPNDYIYIMVVTTRMWDALIAAIDMPELGMDPRFATVRDRHANGDALWEIIAGWTRKRTKFEAMHHLAAAGVPCSAVYDTEDLLNDPHLRARNMIRTIEHPTVGEFQLLAPPIHLSDSEVELQRAPLLGEHTRETLAAELGLADAELEDLAARGVVGLGTVPTTLPG</sequence>
<dbReference type="InterPro" id="IPR023606">
    <property type="entry name" value="CoA-Trfase_III_dom_1_sf"/>
</dbReference>
<reference evidence="2 3" key="1">
    <citation type="submission" date="2019-08" db="EMBL/GenBank/DDBJ databases">
        <authorList>
            <person name="Toschakov S.V."/>
        </authorList>
    </citation>
    <scope>NUCLEOTIDE SEQUENCE [LARGE SCALE GENOMIC DNA]</scope>
    <source>
        <strain evidence="2 3">3753O</strain>
    </source>
</reference>
<dbReference type="InterPro" id="IPR003673">
    <property type="entry name" value="CoA-Trfase_fam_III"/>
</dbReference>
<keyword evidence="1 2" id="KW-0808">Transferase</keyword>
<keyword evidence="3" id="KW-1185">Reference proteome</keyword>
<dbReference type="RefSeq" id="WP_158066167.1">
    <property type="nucleotide sequence ID" value="NZ_CP042829.1"/>
</dbReference>
<dbReference type="Proteomes" id="UP000326331">
    <property type="component" value="Chromosome"/>
</dbReference>
<accession>A0ABX6BZ19</accession>
<name>A0ABX6BZ19_9CHLR</name>
<evidence type="ECO:0000313" key="3">
    <source>
        <dbReference type="Proteomes" id="UP000326331"/>
    </source>
</evidence>
<reference evidence="2 3" key="2">
    <citation type="submission" date="2019-10" db="EMBL/GenBank/DDBJ databases">
        <title>Thermopilla bonchosmolovskayae gen. nov., sp. nov., a moderately thermophilic Chloroflexi bacterium from a Chukotka hot spring (Arctic, Russia), representing a novel classis Thermopillaia, which include previously uncultivated lineage OLB14.</title>
        <authorList>
            <person name="Kochetkova T.V."/>
            <person name="Zayulina K.S."/>
            <person name="Zhigarkov V.S."/>
            <person name="Minaev N.V."/>
            <person name="Novikov A."/>
            <person name="Toshchakov S.V."/>
            <person name="Elcheninov A.G."/>
            <person name="Kublanov I.V."/>
        </authorList>
    </citation>
    <scope>NUCLEOTIDE SEQUENCE [LARGE SCALE GENOMIC DNA]</scope>
    <source>
        <strain evidence="2 3">3753O</strain>
    </source>
</reference>
<proteinExistence type="predicted"/>
<dbReference type="PANTHER" id="PTHR48207">
    <property type="entry name" value="SUCCINATE--HYDROXYMETHYLGLUTARATE COA-TRANSFERASE"/>
    <property type="match status" value="1"/>
</dbReference>
<gene>
    <name evidence="2" type="ORF">Tbon_02640</name>
</gene>
<dbReference type="InterPro" id="IPR050483">
    <property type="entry name" value="CoA-transferase_III_domain"/>
</dbReference>
<dbReference type="EC" id="2.8.3.16" evidence="2"/>
<dbReference type="InterPro" id="IPR044855">
    <property type="entry name" value="CoA-Trfase_III_dom3_sf"/>
</dbReference>
<organism evidence="2 3">
    <name type="scientific">Tepidiforma bonchosmolovskayae</name>
    <dbReference type="NCBI Taxonomy" id="2601677"/>
    <lineage>
        <taxon>Bacteria</taxon>
        <taxon>Bacillati</taxon>
        <taxon>Chloroflexota</taxon>
        <taxon>Tepidiformia</taxon>
        <taxon>Tepidiformales</taxon>
        <taxon>Tepidiformaceae</taxon>
        <taxon>Tepidiforma</taxon>
    </lineage>
</organism>
<dbReference type="Pfam" id="PF02515">
    <property type="entry name" value="CoA_transf_3"/>
    <property type="match status" value="1"/>
</dbReference>
<dbReference type="Gene3D" id="3.30.1540.10">
    <property type="entry name" value="formyl-coa transferase, domain 3"/>
    <property type="match status" value="1"/>
</dbReference>
<dbReference type="EMBL" id="CP042829">
    <property type="protein sequence ID" value="QFG02234.1"/>
    <property type="molecule type" value="Genomic_DNA"/>
</dbReference>